<protein>
    <submittedName>
        <fullName evidence="3">DUF2807 domain-containing protein</fullName>
    </submittedName>
</protein>
<dbReference type="InterPro" id="IPR021255">
    <property type="entry name" value="DUF2807"/>
</dbReference>
<keyword evidence="1" id="KW-0732">Signal</keyword>
<evidence type="ECO:0000259" key="2">
    <source>
        <dbReference type="Pfam" id="PF10988"/>
    </source>
</evidence>
<reference evidence="3" key="1">
    <citation type="submission" date="2023-04" db="EMBL/GenBank/DDBJ databases">
        <title>Sphingomonas sp. MAHUQ-71 isolated from rice field.</title>
        <authorList>
            <person name="Huq M.A."/>
        </authorList>
    </citation>
    <scope>NUCLEOTIDE SEQUENCE</scope>
    <source>
        <strain evidence="3">MAHUQ-71</strain>
    </source>
</reference>
<name>A0ABT6N5D1_9SPHN</name>
<dbReference type="Proteomes" id="UP001160625">
    <property type="component" value="Unassembled WGS sequence"/>
</dbReference>
<dbReference type="Gene3D" id="2.160.20.120">
    <property type="match status" value="1"/>
</dbReference>
<accession>A0ABT6N5D1</accession>
<organism evidence="3 4">
    <name type="scientific">Sphingomonas oryzagri</name>
    <dbReference type="NCBI Taxonomy" id="3042314"/>
    <lineage>
        <taxon>Bacteria</taxon>
        <taxon>Pseudomonadati</taxon>
        <taxon>Pseudomonadota</taxon>
        <taxon>Alphaproteobacteria</taxon>
        <taxon>Sphingomonadales</taxon>
        <taxon>Sphingomonadaceae</taxon>
        <taxon>Sphingomonas</taxon>
    </lineage>
</organism>
<comment type="caution">
    <text evidence="3">The sequence shown here is derived from an EMBL/GenBank/DDBJ whole genome shotgun (WGS) entry which is preliminary data.</text>
</comment>
<dbReference type="EMBL" id="JARYGZ010000002">
    <property type="protein sequence ID" value="MDH7640322.1"/>
    <property type="molecule type" value="Genomic_DNA"/>
</dbReference>
<feature type="chain" id="PRO_5045604638" evidence="1">
    <location>
        <begin position="19"/>
        <end position="225"/>
    </location>
</feature>
<dbReference type="RefSeq" id="WP_281045674.1">
    <property type="nucleotide sequence ID" value="NZ_JARYGZ010000002.1"/>
</dbReference>
<keyword evidence="4" id="KW-1185">Reference proteome</keyword>
<evidence type="ECO:0000313" key="4">
    <source>
        <dbReference type="Proteomes" id="UP001160625"/>
    </source>
</evidence>
<dbReference type="Pfam" id="PF10988">
    <property type="entry name" value="DUF2807"/>
    <property type="match status" value="1"/>
</dbReference>
<evidence type="ECO:0000256" key="1">
    <source>
        <dbReference type="SAM" id="SignalP"/>
    </source>
</evidence>
<feature type="signal peptide" evidence="1">
    <location>
        <begin position="1"/>
        <end position="18"/>
    </location>
</feature>
<evidence type="ECO:0000313" key="3">
    <source>
        <dbReference type="EMBL" id="MDH7640322.1"/>
    </source>
</evidence>
<sequence length="225" mass="22472">MRISALILAALAVTPAAAATRDFPARGFDRVELKSAATVAITAGPRFAVHAEGDPELVRRLTADVRGDTLVLGWLEGGSVRGHNDLRVSITMPRVAGAAISGAGTMTIDRVDGPQFDGSVGGAGSIRIAQLRAPRTSLAMGGTGTIVAAGRTARLEAKVSGVGSIDVANLAANAGNFAMSGTGRISARVNGPAAISLSGMGSVVVAGNAQCAIQKSGLGSVRCGQ</sequence>
<proteinExistence type="predicted"/>
<gene>
    <name evidence="3" type="ORF">QGN17_16420</name>
</gene>
<feature type="domain" description="Putative auto-transporter adhesin head GIN" evidence="2">
    <location>
        <begin position="28"/>
        <end position="209"/>
    </location>
</feature>